<comment type="similarity">
    <text evidence="1">Belongs to the ribosome association toxin RatA family.</text>
</comment>
<feature type="domain" description="Coenzyme Q-binding protein COQ10 START" evidence="2">
    <location>
        <begin position="1"/>
        <end position="118"/>
    </location>
</feature>
<evidence type="ECO:0000256" key="1">
    <source>
        <dbReference type="ARBA" id="ARBA00008918"/>
    </source>
</evidence>
<keyword evidence="4" id="KW-1185">Reference proteome</keyword>
<dbReference type="PANTHER" id="PTHR12901:SF10">
    <property type="entry name" value="COENZYME Q-BINDING PROTEIN COQ10, MITOCHONDRIAL"/>
    <property type="match status" value="1"/>
</dbReference>
<dbReference type="InterPro" id="IPR044996">
    <property type="entry name" value="COQ10-like"/>
</dbReference>
<protein>
    <submittedName>
        <fullName evidence="3">Putative cyclase/dehydrase</fullName>
    </submittedName>
</protein>
<sequence length="131" mass="15135">MYALVVDVDNYPQFLNWCVAARILEQRDDAFEAELTVAFKGVREKFRTLDKIIPNESVEISLLSGPFRHLNSHWKFTPMMGGKHARIDFSIDFLFKNPVLNLTLGPVFSHISKQMVQDYRKRAQQVYGSAN</sequence>
<dbReference type="Pfam" id="PF03364">
    <property type="entry name" value="Polyketide_cyc"/>
    <property type="match status" value="1"/>
</dbReference>
<organism evidence="3 4">
    <name type="scientific">Magnetofaba australis IT-1</name>
    <dbReference type="NCBI Taxonomy" id="1434232"/>
    <lineage>
        <taxon>Bacteria</taxon>
        <taxon>Pseudomonadati</taxon>
        <taxon>Pseudomonadota</taxon>
        <taxon>Magnetococcia</taxon>
        <taxon>Magnetococcales</taxon>
        <taxon>Magnetococcaceae</taxon>
        <taxon>Magnetofaba</taxon>
    </lineage>
</organism>
<proteinExistence type="inferred from homology"/>
<evidence type="ECO:0000313" key="3">
    <source>
        <dbReference type="EMBL" id="OSM06954.1"/>
    </source>
</evidence>
<dbReference type="Proteomes" id="UP000194003">
    <property type="component" value="Unassembled WGS sequence"/>
</dbReference>
<dbReference type="Gene3D" id="3.30.530.20">
    <property type="match status" value="1"/>
</dbReference>
<dbReference type="CDD" id="cd07813">
    <property type="entry name" value="COQ10p_like"/>
    <property type="match status" value="1"/>
</dbReference>
<evidence type="ECO:0000259" key="2">
    <source>
        <dbReference type="Pfam" id="PF03364"/>
    </source>
</evidence>
<dbReference type="AlphaFoldDB" id="A0A1Y2KAK1"/>
<reference evidence="3 4" key="1">
    <citation type="journal article" date="2016" name="BMC Genomics">
        <title>Combined genomic and structural analyses of a cultured magnetotactic bacterium reveals its niche adaptation to a dynamic environment.</title>
        <authorList>
            <person name="Araujo A.C."/>
            <person name="Morillo V."/>
            <person name="Cypriano J."/>
            <person name="Teixeira L.C."/>
            <person name="Leao P."/>
            <person name="Lyra S."/>
            <person name="Almeida L.G."/>
            <person name="Bazylinski D.A."/>
            <person name="Vasconcellos A.T."/>
            <person name="Abreu F."/>
            <person name="Lins U."/>
        </authorList>
    </citation>
    <scope>NUCLEOTIDE SEQUENCE [LARGE SCALE GENOMIC DNA]</scope>
    <source>
        <strain evidence="3 4">IT-1</strain>
    </source>
</reference>
<gene>
    <name evidence="3" type="ORF">MAIT1_00156</name>
</gene>
<accession>A0A1Y2KAK1</accession>
<dbReference type="InterPro" id="IPR005031">
    <property type="entry name" value="COQ10_START"/>
</dbReference>
<dbReference type="STRING" id="1434232.MAIT1_00156"/>
<dbReference type="PANTHER" id="PTHR12901">
    <property type="entry name" value="SPERM PROTEIN HOMOLOG"/>
    <property type="match status" value="1"/>
</dbReference>
<dbReference type="GO" id="GO:0048039">
    <property type="term" value="F:ubiquinone binding"/>
    <property type="evidence" value="ECO:0007669"/>
    <property type="project" value="InterPro"/>
</dbReference>
<name>A0A1Y2KAK1_9PROT</name>
<evidence type="ECO:0000313" key="4">
    <source>
        <dbReference type="Proteomes" id="UP000194003"/>
    </source>
</evidence>
<dbReference type="SUPFAM" id="SSF55961">
    <property type="entry name" value="Bet v1-like"/>
    <property type="match status" value="1"/>
</dbReference>
<dbReference type="EMBL" id="LVJN01000015">
    <property type="protein sequence ID" value="OSM06954.1"/>
    <property type="molecule type" value="Genomic_DNA"/>
</dbReference>
<dbReference type="GO" id="GO:0045333">
    <property type="term" value="P:cellular respiration"/>
    <property type="evidence" value="ECO:0007669"/>
    <property type="project" value="InterPro"/>
</dbReference>
<comment type="caution">
    <text evidence="3">The sequence shown here is derived from an EMBL/GenBank/DDBJ whole genome shotgun (WGS) entry which is preliminary data.</text>
</comment>
<dbReference type="InterPro" id="IPR023393">
    <property type="entry name" value="START-like_dom_sf"/>
</dbReference>